<keyword evidence="1" id="KW-0732">Signal</keyword>
<evidence type="ECO:0000256" key="1">
    <source>
        <dbReference type="SAM" id="SignalP"/>
    </source>
</evidence>
<dbReference type="PANTHER" id="PTHR34862">
    <property type="entry name" value="SPARK DOMAIN-CONTAINING PROTEIN"/>
    <property type="match status" value="1"/>
</dbReference>
<reference evidence="3" key="1">
    <citation type="submission" date="2024-06" db="EMBL/GenBank/DDBJ databases">
        <title>Multi-omics analyses provide insights into the biosynthesis of the anticancer antibiotic pleurotin in Hohenbuehelia grisea.</title>
        <authorList>
            <person name="Weaver J.A."/>
            <person name="Alberti F."/>
        </authorList>
    </citation>
    <scope>NUCLEOTIDE SEQUENCE [LARGE SCALE GENOMIC DNA]</scope>
    <source>
        <strain evidence="3">T-177</strain>
    </source>
</reference>
<evidence type="ECO:0000313" key="3">
    <source>
        <dbReference type="Proteomes" id="UP001556367"/>
    </source>
</evidence>
<name>A0ABR3JMX0_9AGAR</name>
<proteinExistence type="predicted"/>
<accession>A0ABR3JMX0</accession>
<evidence type="ECO:0008006" key="4">
    <source>
        <dbReference type="Google" id="ProtNLM"/>
    </source>
</evidence>
<dbReference type="PANTHER" id="PTHR34862:SF1">
    <property type="entry name" value="SPARK DOMAIN-CONTAINING PROTEIN"/>
    <property type="match status" value="1"/>
</dbReference>
<evidence type="ECO:0000313" key="2">
    <source>
        <dbReference type="EMBL" id="KAL0956470.1"/>
    </source>
</evidence>
<feature type="chain" id="PRO_5046306633" description="Secreted protein" evidence="1">
    <location>
        <begin position="22"/>
        <end position="258"/>
    </location>
</feature>
<dbReference type="Proteomes" id="UP001556367">
    <property type="component" value="Unassembled WGS sequence"/>
</dbReference>
<sequence>MFNLKFATLASVTIGAGLASAQQLTLSSNCQTALSNVLTNADTAACLNPSALVSVALNGGNASIVDPINNWLTGFCNAAPCSNDTLSTATRNLLSGCAADLGPFSEGINADEVVAQVQQIFPTFRKVACLKEGNSLCVTKVLTDAQNLLGTLSINNAMAVFAKARTLTEIPTNITCTNCVKAAYNIVKQDFPDAIPSQDVSSVCGASFIDGNTPSGISQSLTDSGNKASNNNAALAQSVLGGIPVVGTLFASAAFFML</sequence>
<protein>
    <recommendedName>
        <fullName evidence="4">Secreted protein</fullName>
    </recommendedName>
</protein>
<comment type="caution">
    <text evidence="2">The sequence shown here is derived from an EMBL/GenBank/DDBJ whole genome shotgun (WGS) entry which is preliminary data.</text>
</comment>
<dbReference type="EMBL" id="JASNQZ010000006">
    <property type="protein sequence ID" value="KAL0956470.1"/>
    <property type="molecule type" value="Genomic_DNA"/>
</dbReference>
<feature type="signal peptide" evidence="1">
    <location>
        <begin position="1"/>
        <end position="21"/>
    </location>
</feature>
<gene>
    <name evidence="2" type="ORF">HGRIS_002616</name>
</gene>
<keyword evidence="3" id="KW-1185">Reference proteome</keyword>
<organism evidence="2 3">
    <name type="scientific">Hohenbuehelia grisea</name>
    <dbReference type="NCBI Taxonomy" id="104357"/>
    <lineage>
        <taxon>Eukaryota</taxon>
        <taxon>Fungi</taxon>
        <taxon>Dikarya</taxon>
        <taxon>Basidiomycota</taxon>
        <taxon>Agaricomycotina</taxon>
        <taxon>Agaricomycetes</taxon>
        <taxon>Agaricomycetidae</taxon>
        <taxon>Agaricales</taxon>
        <taxon>Pleurotineae</taxon>
        <taxon>Pleurotaceae</taxon>
        <taxon>Hohenbuehelia</taxon>
    </lineage>
</organism>